<keyword evidence="3 9" id="KW-0645">Protease</keyword>
<comment type="subcellular location">
    <subcellularLocation>
        <location evidence="9">Cell membrane</location>
        <topology evidence="9">Multi-pass membrane protein</topology>
    </subcellularLocation>
</comment>
<comment type="caution">
    <text evidence="11">The sequence shown here is derived from an EMBL/GenBank/DDBJ whole genome shotgun (WGS) entry which is preliminary data.</text>
</comment>
<dbReference type="InterPro" id="IPR001872">
    <property type="entry name" value="Peptidase_A8"/>
</dbReference>
<comment type="function">
    <text evidence="9">This protein specifically catalyzes the removal of signal peptides from prolipoproteins.</text>
</comment>
<feature type="transmembrane region" description="Helical" evidence="9">
    <location>
        <begin position="93"/>
        <end position="111"/>
    </location>
</feature>
<evidence type="ECO:0000256" key="2">
    <source>
        <dbReference type="ARBA" id="ARBA00022475"/>
    </source>
</evidence>
<dbReference type="UniPathway" id="UPA00665"/>
<comment type="similarity">
    <text evidence="1 9 10">Belongs to the peptidase A8 family.</text>
</comment>
<dbReference type="Proteomes" id="UP000176952">
    <property type="component" value="Unassembled WGS sequence"/>
</dbReference>
<dbReference type="HAMAP" id="MF_00161">
    <property type="entry name" value="LspA"/>
    <property type="match status" value="1"/>
</dbReference>
<feature type="active site" evidence="9">
    <location>
        <position position="135"/>
    </location>
</feature>
<dbReference type="GO" id="GO:0004190">
    <property type="term" value="F:aspartic-type endopeptidase activity"/>
    <property type="evidence" value="ECO:0007669"/>
    <property type="project" value="UniProtKB-UniRule"/>
</dbReference>
<keyword evidence="6 9" id="KW-0378">Hydrolase</keyword>
<keyword evidence="5 9" id="KW-0064">Aspartyl protease</keyword>
<evidence type="ECO:0000256" key="8">
    <source>
        <dbReference type="ARBA" id="ARBA00023136"/>
    </source>
</evidence>
<evidence type="ECO:0000256" key="3">
    <source>
        <dbReference type="ARBA" id="ARBA00022670"/>
    </source>
</evidence>
<dbReference type="EMBL" id="MHKD01000017">
    <property type="protein sequence ID" value="OGY84195.1"/>
    <property type="molecule type" value="Genomic_DNA"/>
</dbReference>
<protein>
    <recommendedName>
        <fullName evidence="9">Lipoprotein signal peptidase</fullName>
        <ecNumber evidence="9">3.4.23.36</ecNumber>
    </recommendedName>
    <alternativeName>
        <fullName evidence="9">Prolipoprotein signal peptidase</fullName>
    </alternativeName>
    <alternativeName>
        <fullName evidence="9">Signal peptidase II</fullName>
        <shortName evidence="9">SPase II</shortName>
    </alternativeName>
</protein>
<evidence type="ECO:0000256" key="5">
    <source>
        <dbReference type="ARBA" id="ARBA00022750"/>
    </source>
</evidence>
<keyword evidence="8 9" id="KW-0472">Membrane</keyword>
<evidence type="ECO:0000256" key="7">
    <source>
        <dbReference type="ARBA" id="ARBA00022989"/>
    </source>
</evidence>
<reference evidence="11 12" key="1">
    <citation type="journal article" date="2016" name="Nat. Commun.">
        <title>Thousands of microbial genomes shed light on interconnected biogeochemical processes in an aquifer system.</title>
        <authorList>
            <person name="Anantharaman K."/>
            <person name="Brown C.T."/>
            <person name="Hug L.A."/>
            <person name="Sharon I."/>
            <person name="Castelle C.J."/>
            <person name="Probst A.J."/>
            <person name="Thomas B.C."/>
            <person name="Singh A."/>
            <person name="Wilkins M.J."/>
            <person name="Karaoz U."/>
            <person name="Brodie E.L."/>
            <person name="Williams K.H."/>
            <person name="Hubbard S.S."/>
            <person name="Banfield J.F."/>
        </authorList>
    </citation>
    <scope>NUCLEOTIDE SEQUENCE [LARGE SCALE GENOMIC DNA]</scope>
</reference>
<feature type="transmembrane region" description="Helical" evidence="9">
    <location>
        <begin position="131"/>
        <end position="151"/>
    </location>
</feature>
<dbReference type="GO" id="GO:0006508">
    <property type="term" value="P:proteolysis"/>
    <property type="evidence" value="ECO:0007669"/>
    <property type="project" value="UniProtKB-KW"/>
</dbReference>
<feature type="active site" evidence="9">
    <location>
        <position position="121"/>
    </location>
</feature>
<dbReference type="NCBIfam" id="TIGR00077">
    <property type="entry name" value="lspA"/>
    <property type="match status" value="1"/>
</dbReference>
<evidence type="ECO:0000256" key="4">
    <source>
        <dbReference type="ARBA" id="ARBA00022692"/>
    </source>
</evidence>
<dbReference type="Pfam" id="PF01252">
    <property type="entry name" value="Peptidase_A8"/>
    <property type="match status" value="1"/>
</dbReference>
<sequence length="158" mass="17698">MKSALTTRRLRLSVLIVVLAALFITDAWSKAFALGRGEQDWTLIPGVLRWELTHNTGIAFGLPLVSWFFWALIPVLIGGLGYAAYKKYRQGRFFELVALGGIIVGALGNIVDRLRYGAVIDFLHITYWHVFNLADVYITVGVVGLIISMLYEKKIPKT</sequence>
<organism evidence="11 12">
    <name type="scientific">Candidatus Kerfeldbacteria bacterium RIFCSPHIGHO2_12_FULL_48_17</name>
    <dbReference type="NCBI Taxonomy" id="1798542"/>
    <lineage>
        <taxon>Bacteria</taxon>
        <taxon>Candidatus Kerfeldiibacteriota</taxon>
    </lineage>
</organism>
<evidence type="ECO:0000256" key="9">
    <source>
        <dbReference type="HAMAP-Rule" id="MF_00161"/>
    </source>
</evidence>
<keyword evidence="7 9" id="KW-1133">Transmembrane helix</keyword>
<keyword evidence="4 9" id="KW-0812">Transmembrane</keyword>
<dbReference type="PANTHER" id="PTHR33695:SF1">
    <property type="entry name" value="LIPOPROTEIN SIGNAL PEPTIDASE"/>
    <property type="match status" value="1"/>
</dbReference>
<dbReference type="GO" id="GO:0005886">
    <property type="term" value="C:plasma membrane"/>
    <property type="evidence" value="ECO:0007669"/>
    <property type="project" value="UniProtKB-SubCell"/>
</dbReference>
<dbReference type="AlphaFoldDB" id="A0A1G2B5D6"/>
<comment type="pathway">
    <text evidence="9">Protein modification; lipoprotein biosynthesis (signal peptide cleavage).</text>
</comment>
<dbReference type="STRING" id="1798542.A3F54_03805"/>
<accession>A0A1G2B5D6</accession>
<feature type="transmembrane region" description="Helical" evidence="9">
    <location>
        <begin position="57"/>
        <end position="81"/>
    </location>
</feature>
<gene>
    <name evidence="9" type="primary">lspA</name>
    <name evidence="11" type="ORF">A3F54_03805</name>
</gene>
<name>A0A1G2B5D6_9BACT</name>
<dbReference type="PANTHER" id="PTHR33695">
    <property type="entry name" value="LIPOPROTEIN SIGNAL PEPTIDASE"/>
    <property type="match status" value="1"/>
</dbReference>
<comment type="caution">
    <text evidence="9">Lacks conserved residue(s) required for the propagation of feature annotation.</text>
</comment>
<proteinExistence type="inferred from homology"/>
<evidence type="ECO:0000313" key="11">
    <source>
        <dbReference type="EMBL" id="OGY84195.1"/>
    </source>
</evidence>
<dbReference type="PRINTS" id="PR00781">
    <property type="entry name" value="LIPOSIGPTASE"/>
</dbReference>
<keyword evidence="2 9" id="KW-1003">Cell membrane</keyword>
<evidence type="ECO:0000256" key="10">
    <source>
        <dbReference type="RuleBase" id="RU004181"/>
    </source>
</evidence>
<evidence type="ECO:0000256" key="6">
    <source>
        <dbReference type="ARBA" id="ARBA00022801"/>
    </source>
</evidence>
<dbReference type="EC" id="3.4.23.36" evidence="9"/>
<evidence type="ECO:0000313" key="12">
    <source>
        <dbReference type="Proteomes" id="UP000176952"/>
    </source>
</evidence>
<comment type="catalytic activity">
    <reaction evidence="9">
        <text>Release of signal peptides from bacterial membrane prolipoproteins. Hydrolyzes -Xaa-Yaa-Zaa-|-(S,diacylglyceryl)Cys-, in which Xaa is hydrophobic (preferably Leu), and Yaa (Ala or Ser) and Zaa (Gly or Ala) have small, neutral side chains.</text>
        <dbReference type="EC" id="3.4.23.36"/>
    </reaction>
</comment>
<evidence type="ECO:0000256" key="1">
    <source>
        <dbReference type="ARBA" id="ARBA00006139"/>
    </source>
</evidence>